<dbReference type="Proteomes" id="UP000190188">
    <property type="component" value="Unassembled WGS sequence"/>
</dbReference>
<dbReference type="GO" id="GO:0004252">
    <property type="term" value="F:serine-type endopeptidase activity"/>
    <property type="evidence" value="ECO:0007669"/>
    <property type="project" value="InterPro"/>
</dbReference>
<comment type="catalytic activity">
    <reaction evidence="1 8">
        <text>Cleavage of hydrophobic, N-terminal signal or leader sequences from secreted and periplasmic proteins.</text>
        <dbReference type="EC" id="3.4.21.89"/>
    </reaction>
</comment>
<dbReference type="PANTHER" id="PTHR43390:SF1">
    <property type="entry name" value="CHLOROPLAST PROCESSING PEPTIDASE"/>
    <property type="match status" value="1"/>
</dbReference>
<dbReference type="PROSITE" id="PS00760">
    <property type="entry name" value="SPASE_I_2"/>
    <property type="match status" value="1"/>
</dbReference>
<dbReference type="RefSeq" id="WP_078499877.1">
    <property type="nucleotide sequence ID" value="NZ_MSZX01000006.1"/>
</dbReference>
<feature type="domain" description="Peptidase S26" evidence="10">
    <location>
        <begin position="8"/>
        <end position="185"/>
    </location>
</feature>
<keyword evidence="12" id="KW-1185">Reference proteome</keyword>
<dbReference type="OrthoDB" id="9802919at2"/>
<evidence type="ECO:0000256" key="2">
    <source>
        <dbReference type="ARBA" id="ARBA00004401"/>
    </source>
</evidence>
<accession>A0A1T2XAI9</accession>
<comment type="similarity">
    <text evidence="3 9">Belongs to the peptidase S26 family.</text>
</comment>
<dbReference type="InterPro" id="IPR019757">
    <property type="entry name" value="Pept_S26A_signal_pept_1_Lys-AS"/>
</dbReference>
<evidence type="ECO:0000256" key="4">
    <source>
        <dbReference type="ARBA" id="ARBA00013208"/>
    </source>
</evidence>
<keyword evidence="8" id="KW-0812">Transmembrane</keyword>
<evidence type="ECO:0000256" key="7">
    <source>
        <dbReference type="PIRSR" id="PIRSR600223-1"/>
    </source>
</evidence>
<proteinExistence type="inferred from homology"/>
<dbReference type="Gene3D" id="2.10.109.10">
    <property type="entry name" value="Umud Fragment, subunit A"/>
    <property type="match status" value="1"/>
</dbReference>
<evidence type="ECO:0000256" key="8">
    <source>
        <dbReference type="RuleBase" id="RU003993"/>
    </source>
</evidence>
<evidence type="ECO:0000313" key="12">
    <source>
        <dbReference type="Proteomes" id="UP000190188"/>
    </source>
</evidence>
<sequence>MKTLKKIISWVSTFGVGFVLALIIGIFVIQPYKVDGHSMDPTLNDQQRIYVSKLSHSFSYLPKYGDIVVIDSRVERSRDFKDDLVEHPLLQLIMKGSLYGDHTFYVKRVLGKPGDVLEFKEHRVYRNGVALEEPYIKEAMNYVSDSKWIVPEKHIFVMGDNRNNSRDSRDIGYIPLDHVMGIKIFPS</sequence>
<protein>
    <recommendedName>
        <fullName evidence="4 8">Signal peptidase I</fullName>
        <ecNumber evidence="4 8">3.4.21.89</ecNumber>
    </recommendedName>
</protein>
<dbReference type="InterPro" id="IPR000223">
    <property type="entry name" value="Pept_S26A_signal_pept_1"/>
</dbReference>
<dbReference type="PROSITE" id="PS00501">
    <property type="entry name" value="SPASE_I_1"/>
    <property type="match status" value="1"/>
</dbReference>
<feature type="transmembrane region" description="Helical" evidence="8">
    <location>
        <begin position="7"/>
        <end position="29"/>
    </location>
</feature>
<dbReference type="AlphaFoldDB" id="A0A1T2XAI9"/>
<keyword evidence="5 8" id="KW-0645">Protease</keyword>
<evidence type="ECO:0000259" key="10">
    <source>
        <dbReference type="Pfam" id="PF10502"/>
    </source>
</evidence>
<dbReference type="SUPFAM" id="SSF51306">
    <property type="entry name" value="LexA/Signal peptidase"/>
    <property type="match status" value="1"/>
</dbReference>
<feature type="active site" evidence="7">
    <location>
        <position position="107"/>
    </location>
</feature>
<dbReference type="EMBL" id="MSZX01000006">
    <property type="protein sequence ID" value="OPA76850.1"/>
    <property type="molecule type" value="Genomic_DNA"/>
</dbReference>
<evidence type="ECO:0000256" key="3">
    <source>
        <dbReference type="ARBA" id="ARBA00009370"/>
    </source>
</evidence>
<evidence type="ECO:0000256" key="5">
    <source>
        <dbReference type="ARBA" id="ARBA00022670"/>
    </source>
</evidence>
<evidence type="ECO:0000256" key="9">
    <source>
        <dbReference type="RuleBase" id="RU362042"/>
    </source>
</evidence>
<gene>
    <name evidence="11" type="ORF">BVG16_16990</name>
</gene>
<name>A0A1T2XAI9_9BACL</name>
<feature type="active site" evidence="7">
    <location>
        <position position="38"/>
    </location>
</feature>
<comment type="subcellular location">
    <subcellularLocation>
        <location evidence="2">Cell membrane</location>
        <topology evidence="2">Single-pass type II membrane protein</topology>
    </subcellularLocation>
    <subcellularLocation>
        <location evidence="9">Membrane</location>
        <topology evidence="9">Single-pass type II membrane protein</topology>
    </subcellularLocation>
</comment>
<dbReference type="STRING" id="1324314.BVG16_16990"/>
<keyword evidence="8" id="KW-0472">Membrane</keyword>
<dbReference type="EC" id="3.4.21.89" evidence="4 8"/>
<dbReference type="GO" id="GO:0005886">
    <property type="term" value="C:plasma membrane"/>
    <property type="evidence" value="ECO:0007669"/>
    <property type="project" value="UniProtKB-SubCell"/>
</dbReference>
<evidence type="ECO:0000313" key="11">
    <source>
        <dbReference type="EMBL" id="OPA76850.1"/>
    </source>
</evidence>
<dbReference type="PROSITE" id="PS00761">
    <property type="entry name" value="SPASE_I_3"/>
    <property type="match status" value="1"/>
</dbReference>
<dbReference type="Pfam" id="PF10502">
    <property type="entry name" value="Peptidase_S26"/>
    <property type="match status" value="1"/>
</dbReference>
<dbReference type="PRINTS" id="PR00727">
    <property type="entry name" value="LEADERPTASE"/>
</dbReference>
<dbReference type="NCBIfam" id="TIGR02227">
    <property type="entry name" value="sigpep_I_bact"/>
    <property type="match status" value="1"/>
</dbReference>
<dbReference type="InterPro" id="IPR019756">
    <property type="entry name" value="Pept_S26A_signal_pept_1_Ser-AS"/>
</dbReference>
<dbReference type="InterPro" id="IPR019758">
    <property type="entry name" value="Pept_S26A_signal_pept_1_CS"/>
</dbReference>
<keyword evidence="6 8" id="KW-0378">Hydrolase</keyword>
<evidence type="ECO:0000256" key="1">
    <source>
        <dbReference type="ARBA" id="ARBA00000677"/>
    </source>
</evidence>
<comment type="caution">
    <text evidence="11">The sequence shown here is derived from an EMBL/GenBank/DDBJ whole genome shotgun (WGS) entry which is preliminary data.</text>
</comment>
<dbReference type="InterPro" id="IPR019533">
    <property type="entry name" value="Peptidase_S26"/>
</dbReference>
<dbReference type="GO" id="GO:0006465">
    <property type="term" value="P:signal peptide processing"/>
    <property type="evidence" value="ECO:0007669"/>
    <property type="project" value="InterPro"/>
</dbReference>
<reference evidence="11 12" key="1">
    <citation type="submission" date="2017-01" db="EMBL/GenBank/DDBJ databases">
        <title>Genome analysis of Paenibacillus selenitrireducens ES3-24.</title>
        <authorList>
            <person name="Xu D."/>
            <person name="Yao R."/>
            <person name="Zheng S."/>
        </authorList>
    </citation>
    <scope>NUCLEOTIDE SEQUENCE [LARGE SCALE GENOMIC DNA]</scope>
    <source>
        <strain evidence="11 12">ES3-24</strain>
    </source>
</reference>
<keyword evidence="8" id="KW-1133">Transmembrane helix</keyword>
<organism evidence="11 12">
    <name type="scientific">Paenibacillus selenitireducens</name>
    <dbReference type="NCBI Taxonomy" id="1324314"/>
    <lineage>
        <taxon>Bacteria</taxon>
        <taxon>Bacillati</taxon>
        <taxon>Bacillota</taxon>
        <taxon>Bacilli</taxon>
        <taxon>Bacillales</taxon>
        <taxon>Paenibacillaceae</taxon>
        <taxon>Paenibacillus</taxon>
    </lineage>
</organism>
<dbReference type="InterPro" id="IPR036286">
    <property type="entry name" value="LexA/Signal_pep-like_sf"/>
</dbReference>
<dbReference type="PANTHER" id="PTHR43390">
    <property type="entry name" value="SIGNAL PEPTIDASE I"/>
    <property type="match status" value="1"/>
</dbReference>
<dbReference type="GO" id="GO:0009003">
    <property type="term" value="F:signal peptidase activity"/>
    <property type="evidence" value="ECO:0007669"/>
    <property type="project" value="UniProtKB-EC"/>
</dbReference>
<dbReference type="CDD" id="cd06530">
    <property type="entry name" value="S26_SPase_I"/>
    <property type="match status" value="1"/>
</dbReference>
<evidence type="ECO:0000256" key="6">
    <source>
        <dbReference type="ARBA" id="ARBA00022801"/>
    </source>
</evidence>